<dbReference type="Gene3D" id="1.10.530.10">
    <property type="match status" value="1"/>
</dbReference>
<reference evidence="3" key="1">
    <citation type="journal article" date="2019" name="Int. J. Syst. Evol. Microbiol.">
        <title>The Global Catalogue of Microorganisms (GCM) 10K type strain sequencing project: providing services to taxonomists for standard genome sequencing and annotation.</title>
        <authorList>
            <consortium name="The Broad Institute Genomics Platform"/>
            <consortium name="The Broad Institute Genome Sequencing Center for Infectious Disease"/>
            <person name="Wu L."/>
            <person name="Ma J."/>
        </authorList>
    </citation>
    <scope>NUCLEOTIDE SEQUENCE [LARGE SCALE GENOMIC DNA]</scope>
    <source>
        <strain evidence="3">KLKA75</strain>
    </source>
</reference>
<dbReference type="RefSeq" id="WP_378259753.1">
    <property type="nucleotide sequence ID" value="NZ_JBHSIT010000008.1"/>
</dbReference>
<accession>A0ABV9U6F7</accession>
<sequence length="205" mass="22450">MSTHRNTDDMRTRPDRPAPARALPSRAQAARVLLSRGPGGLGGRVRGAVRLAAVGTAAALVAAPLLADPVKSTLSAAERATGAAFHTSLRRSEHVLMLRDGLMRRAERNQALARGLMGGFGWRSDRQYRCLERLWTRESHWNERAHSPSGAYGIPQALPGSKMSAAGPGWQSNARTQIKWGLRYIRGRYGSPCGAWAHWQATSWY</sequence>
<organism evidence="2 3">
    <name type="scientific">Actinomadura gamaensis</name>
    <dbReference type="NCBI Taxonomy" id="1763541"/>
    <lineage>
        <taxon>Bacteria</taxon>
        <taxon>Bacillati</taxon>
        <taxon>Actinomycetota</taxon>
        <taxon>Actinomycetes</taxon>
        <taxon>Streptosporangiales</taxon>
        <taxon>Thermomonosporaceae</taxon>
        <taxon>Actinomadura</taxon>
    </lineage>
</organism>
<evidence type="ECO:0000313" key="3">
    <source>
        <dbReference type="Proteomes" id="UP001595872"/>
    </source>
</evidence>
<protein>
    <recommendedName>
        <fullName evidence="4">Lytic transglycosylase domain-containing protein</fullName>
    </recommendedName>
</protein>
<name>A0ABV9U6F7_9ACTN</name>
<proteinExistence type="predicted"/>
<dbReference type="EMBL" id="JBHSIT010000008">
    <property type="protein sequence ID" value="MFC4911108.1"/>
    <property type="molecule type" value="Genomic_DNA"/>
</dbReference>
<keyword evidence="3" id="KW-1185">Reference proteome</keyword>
<evidence type="ECO:0000256" key="1">
    <source>
        <dbReference type="SAM" id="MobiDB-lite"/>
    </source>
</evidence>
<gene>
    <name evidence="2" type="ORF">ACFPCY_27630</name>
</gene>
<dbReference type="Proteomes" id="UP001595872">
    <property type="component" value="Unassembled WGS sequence"/>
</dbReference>
<dbReference type="InterPro" id="IPR023346">
    <property type="entry name" value="Lysozyme-like_dom_sf"/>
</dbReference>
<evidence type="ECO:0008006" key="4">
    <source>
        <dbReference type="Google" id="ProtNLM"/>
    </source>
</evidence>
<evidence type="ECO:0000313" key="2">
    <source>
        <dbReference type="EMBL" id="MFC4911108.1"/>
    </source>
</evidence>
<comment type="caution">
    <text evidence="2">The sequence shown here is derived from an EMBL/GenBank/DDBJ whole genome shotgun (WGS) entry which is preliminary data.</text>
</comment>
<feature type="compositionally biased region" description="Basic and acidic residues" evidence="1">
    <location>
        <begin position="1"/>
        <end position="18"/>
    </location>
</feature>
<feature type="region of interest" description="Disordered" evidence="1">
    <location>
        <begin position="1"/>
        <end position="24"/>
    </location>
</feature>
<dbReference type="SUPFAM" id="SSF53955">
    <property type="entry name" value="Lysozyme-like"/>
    <property type="match status" value="1"/>
</dbReference>